<evidence type="ECO:0000313" key="2">
    <source>
        <dbReference type="EMBL" id="BBP02464.1"/>
    </source>
</evidence>
<accession>A0A809RNV5</accession>
<proteinExistence type="predicted"/>
<name>A0A809RNV5_9PROT</name>
<evidence type="ECO:0000256" key="1">
    <source>
        <dbReference type="SAM" id="MobiDB-lite"/>
    </source>
</evidence>
<protein>
    <submittedName>
        <fullName evidence="2">Uncharacterized protein</fullName>
    </submittedName>
</protein>
<feature type="region of interest" description="Disordered" evidence="1">
    <location>
        <begin position="1"/>
        <end position="29"/>
    </location>
</feature>
<dbReference type="KEGG" id="sniv:SFSGTM_31720"/>
<dbReference type="RefSeq" id="WP_162086094.1">
    <property type="nucleotide sequence ID" value="NZ_AP021881.1"/>
</dbReference>
<organism evidence="2 3">
    <name type="scientific">Sulfuriferula nivalis</name>
    <dbReference type="NCBI Taxonomy" id="2675298"/>
    <lineage>
        <taxon>Bacteria</taxon>
        <taxon>Pseudomonadati</taxon>
        <taxon>Pseudomonadota</taxon>
        <taxon>Betaproteobacteria</taxon>
        <taxon>Nitrosomonadales</taxon>
        <taxon>Sulfuricellaceae</taxon>
        <taxon>Sulfuriferula</taxon>
    </lineage>
</organism>
<dbReference type="AlphaFoldDB" id="A0A809RNV5"/>
<reference evidence="3" key="1">
    <citation type="submission" date="2019-11" db="EMBL/GenBank/DDBJ databases">
        <title>Isolation and characterization of a novel species in the genus Sulfuriferula.</title>
        <authorList>
            <person name="Mochizuki J."/>
            <person name="Kojima H."/>
            <person name="Fukui M."/>
        </authorList>
    </citation>
    <scope>NUCLEOTIDE SEQUENCE [LARGE SCALE GENOMIC DNA]</scope>
    <source>
        <strain evidence="3">SGTM</strain>
    </source>
</reference>
<dbReference type="EMBL" id="AP021881">
    <property type="protein sequence ID" value="BBP02464.1"/>
    <property type="molecule type" value="Genomic_DNA"/>
</dbReference>
<gene>
    <name evidence="2" type="ORF">SFSGTM_31720</name>
</gene>
<dbReference type="Proteomes" id="UP000463939">
    <property type="component" value="Chromosome"/>
</dbReference>
<evidence type="ECO:0000313" key="3">
    <source>
        <dbReference type="Proteomes" id="UP000463939"/>
    </source>
</evidence>
<keyword evidence="3" id="KW-1185">Reference proteome</keyword>
<sequence>MEKSKQIRPPIKRPTAPTKKGMWAERGGEESKVGVEYNTPLIQDEIRALNALLMEYYARLIELDKLIELSAEALRTSQPIGMYHSIDVRWWKLKGGDKWRTPVLVCWIPQANGVMTPKPVSPNTKIKQTPYSDLNYDNATELLSIVRDLILERKALRKRQQSIRASLRNLDKKKLKFHEIKSRVLTLQQVSSDRLSATGYTKSQ</sequence>